<comment type="subcellular location">
    <subcellularLocation>
        <location evidence="1">Endoplasmic reticulum membrane</location>
        <topology evidence="1">Single-pass type I membrane protein</topology>
    </subcellularLocation>
    <subcellularLocation>
        <location evidence="2">Endoplasmic reticulum-Golgi intermediate compartment membrane</location>
        <topology evidence="2">Single-pass type I membrane protein</topology>
    </subcellularLocation>
    <subcellularLocation>
        <location evidence="3">Golgi apparatus</location>
        <location evidence="3">cis-Golgi network membrane</location>
        <topology evidence="3">Single-pass type I membrane protein</topology>
    </subcellularLocation>
    <subcellularLocation>
        <location evidence="10">Membrane</location>
        <topology evidence="10">Single-pass type I membrane protein</topology>
    </subcellularLocation>
</comment>
<evidence type="ECO:0000259" key="13">
    <source>
        <dbReference type="PROSITE" id="PS50866"/>
    </source>
</evidence>
<evidence type="ECO:0000256" key="12">
    <source>
        <dbReference type="SAM" id="SignalP"/>
    </source>
</evidence>
<dbReference type="PROSITE" id="PS50866">
    <property type="entry name" value="GOLD"/>
    <property type="match status" value="1"/>
</dbReference>
<evidence type="ECO:0000256" key="1">
    <source>
        <dbReference type="ARBA" id="ARBA00004115"/>
    </source>
</evidence>
<dbReference type="InterPro" id="IPR015720">
    <property type="entry name" value="Emp24-like"/>
</dbReference>
<evidence type="ECO:0000313" key="14">
    <source>
        <dbReference type="EMBL" id="KAK1153816.1"/>
    </source>
</evidence>
<dbReference type="InterPro" id="IPR036598">
    <property type="entry name" value="GOLD_dom_sf"/>
</dbReference>
<keyword evidence="5 10" id="KW-0812">Transmembrane</keyword>
<dbReference type="SMART" id="SM01190">
    <property type="entry name" value="EMP24_GP25L"/>
    <property type="match status" value="1"/>
</dbReference>
<name>A0AAD8CNT2_ACIOX</name>
<keyword evidence="7" id="KW-0256">Endoplasmic reticulum</keyword>
<evidence type="ECO:0000256" key="10">
    <source>
        <dbReference type="RuleBase" id="RU003827"/>
    </source>
</evidence>
<gene>
    <name evidence="14" type="primary">tmed1</name>
    <name evidence="14" type="ORF">AOXY_G29500</name>
</gene>
<comment type="caution">
    <text evidence="14">The sequence shown here is derived from an EMBL/GenBank/DDBJ whole genome shotgun (WGS) entry which is preliminary data.</text>
</comment>
<evidence type="ECO:0000256" key="7">
    <source>
        <dbReference type="ARBA" id="ARBA00022824"/>
    </source>
</evidence>
<feature type="chain" id="PRO_5042012312" evidence="12">
    <location>
        <begin position="26"/>
        <end position="227"/>
    </location>
</feature>
<evidence type="ECO:0000256" key="4">
    <source>
        <dbReference type="ARBA" id="ARBA00007104"/>
    </source>
</evidence>
<feature type="transmembrane region" description="Helical" evidence="11">
    <location>
        <begin position="193"/>
        <end position="215"/>
    </location>
</feature>
<sequence>MEFSCARVGSFCLLIFIFCLERGAAFDQPRDTEFTFILPAGRVECFYQKASKNSTIEVEYQVIAGAGMDVDFTIAHPEGFRLVSDFRKSDGIHTIETTADGDYEICFDNSFSRMSEKMVFFEVITEGLLQDTTVEDWAQVVQPEELVDFKLDDIRDSMDGVRRRLERSMQMQTMLRAFEARDRNLQEDNLSRVTFWSSLNMLVMMVVALVQVYLLRSLFNDKRKVRT</sequence>
<reference evidence="14" key="1">
    <citation type="submission" date="2022-02" db="EMBL/GenBank/DDBJ databases">
        <title>Atlantic sturgeon de novo genome assembly.</title>
        <authorList>
            <person name="Stock M."/>
            <person name="Klopp C."/>
            <person name="Guiguen Y."/>
            <person name="Cabau C."/>
            <person name="Parinello H."/>
            <person name="Santidrian Yebra-Pimentel E."/>
            <person name="Kuhl H."/>
            <person name="Dirks R.P."/>
            <person name="Guessner J."/>
            <person name="Wuertz S."/>
            <person name="Du K."/>
            <person name="Schartl M."/>
        </authorList>
    </citation>
    <scope>NUCLEOTIDE SEQUENCE</scope>
    <source>
        <strain evidence="14">STURGEONOMICS-FGT-2020</strain>
        <tissue evidence="14">Whole blood</tissue>
    </source>
</reference>
<keyword evidence="15" id="KW-1185">Reference proteome</keyword>
<evidence type="ECO:0000256" key="6">
    <source>
        <dbReference type="ARBA" id="ARBA00022729"/>
    </source>
</evidence>
<feature type="signal peptide" evidence="12">
    <location>
        <begin position="1"/>
        <end position="25"/>
    </location>
</feature>
<dbReference type="Proteomes" id="UP001230051">
    <property type="component" value="Unassembled WGS sequence"/>
</dbReference>
<evidence type="ECO:0000313" key="15">
    <source>
        <dbReference type="Proteomes" id="UP001230051"/>
    </source>
</evidence>
<evidence type="ECO:0000256" key="5">
    <source>
        <dbReference type="ARBA" id="ARBA00022692"/>
    </source>
</evidence>
<proteinExistence type="inferred from homology"/>
<keyword evidence="6 12" id="KW-0732">Signal</keyword>
<keyword evidence="9 11" id="KW-0472">Membrane</keyword>
<evidence type="ECO:0000256" key="3">
    <source>
        <dbReference type="ARBA" id="ARBA00004619"/>
    </source>
</evidence>
<dbReference type="Pfam" id="PF01105">
    <property type="entry name" value="EMP24_GP25L"/>
    <property type="match status" value="1"/>
</dbReference>
<dbReference type="GO" id="GO:0005794">
    <property type="term" value="C:Golgi apparatus"/>
    <property type="evidence" value="ECO:0007669"/>
    <property type="project" value="UniProtKB-SubCell"/>
</dbReference>
<dbReference type="Gene3D" id="2.60.120.680">
    <property type="entry name" value="GOLD domain"/>
    <property type="match status" value="1"/>
</dbReference>
<evidence type="ECO:0000256" key="8">
    <source>
        <dbReference type="ARBA" id="ARBA00022989"/>
    </source>
</evidence>
<dbReference type="AlphaFoldDB" id="A0AAD8CNT2"/>
<dbReference type="PANTHER" id="PTHR22811">
    <property type="entry name" value="TRANSMEMBRANE EMP24 DOMAIN-CONTAINING PROTEIN"/>
    <property type="match status" value="1"/>
</dbReference>
<organism evidence="14 15">
    <name type="scientific">Acipenser oxyrinchus oxyrinchus</name>
    <dbReference type="NCBI Taxonomy" id="40147"/>
    <lineage>
        <taxon>Eukaryota</taxon>
        <taxon>Metazoa</taxon>
        <taxon>Chordata</taxon>
        <taxon>Craniata</taxon>
        <taxon>Vertebrata</taxon>
        <taxon>Euteleostomi</taxon>
        <taxon>Actinopterygii</taxon>
        <taxon>Chondrostei</taxon>
        <taxon>Acipenseriformes</taxon>
        <taxon>Acipenseridae</taxon>
        <taxon>Acipenser</taxon>
    </lineage>
</organism>
<evidence type="ECO:0000256" key="9">
    <source>
        <dbReference type="ARBA" id="ARBA00023136"/>
    </source>
</evidence>
<accession>A0AAD8CNT2</accession>
<dbReference type="GO" id="GO:0005789">
    <property type="term" value="C:endoplasmic reticulum membrane"/>
    <property type="evidence" value="ECO:0007669"/>
    <property type="project" value="UniProtKB-SubCell"/>
</dbReference>
<evidence type="ECO:0000256" key="11">
    <source>
        <dbReference type="SAM" id="Phobius"/>
    </source>
</evidence>
<dbReference type="GO" id="GO:0033116">
    <property type="term" value="C:endoplasmic reticulum-Golgi intermediate compartment membrane"/>
    <property type="evidence" value="ECO:0007669"/>
    <property type="project" value="UniProtKB-SubCell"/>
</dbReference>
<dbReference type="EMBL" id="JAGXEW010000039">
    <property type="protein sequence ID" value="KAK1153816.1"/>
    <property type="molecule type" value="Genomic_DNA"/>
</dbReference>
<feature type="domain" description="GOLD" evidence="13">
    <location>
        <begin position="43"/>
        <end position="125"/>
    </location>
</feature>
<dbReference type="InterPro" id="IPR009038">
    <property type="entry name" value="GOLD_dom"/>
</dbReference>
<protein>
    <submittedName>
        <fullName evidence="14">Transmembrane emp24 domain-containing protein 1a isoform X1</fullName>
    </submittedName>
</protein>
<comment type="similarity">
    <text evidence="4 10">Belongs to the EMP24/GP25L family.</text>
</comment>
<dbReference type="SUPFAM" id="SSF101576">
    <property type="entry name" value="Supernatant protein factor (SPF), C-terminal domain"/>
    <property type="match status" value="1"/>
</dbReference>
<evidence type="ECO:0000256" key="2">
    <source>
        <dbReference type="ARBA" id="ARBA00004151"/>
    </source>
</evidence>
<keyword evidence="8 11" id="KW-1133">Transmembrane helix</keyword>